<dbReference type="PANTHER" id="PTHR45856">
    <property type="entry name" value="ALPHA/BETA-HYDROLASES SUPERFAMILY PROTEIN"/>
    <property type="match status" value="1"/>
</dbReference>
<dbReference type="Gene3D" id="3.40.50.1820">
    <property type="entry name" value="alpha/beta hydrolase"/>
    <property type="match status" value="1"/>
</dbReference>
<dbReference type="Proteomes" id="UP000265715">
    <property type="component" value="Unassembled WGS sequence"/>
</dbReference>
<dbReference type="InterPro" id="IPR029058">
    <property type="entry name" value="AB_hydrolase_fold"/>
</dbReference>
<keyword evidence="5" id="KW-1185">Reference proteome</keyword>
<evidence type="ECO:0000313" key="5">
    <source>
        <dbReference type="Proteomes" id="UP000265715"/>
    </source>
</evidence>
<accession>A0A399EGW6</accession>
<evidence type="ECO:0000313" key="4">
    <source>
        <dbReference type="EMBL" id="RIH81502.1"/>
    </source>
</evidence>
<protein>
    <recommendedName>
        <fullName evidence="3">eCIS core domain-containing protein</fullName>
    </recommendedName>
</protein>
<evidence type="ECO:0000259" key="3">
    <source>
        <dbReference type="Pfam" id="PF13699"/>
    </source>
</evidence>
<organism evidence="4 5">
    <name type="scientific">Calidithermus terrae</name>
    <dbReference type="NCBI Taxonomy" id="1408545"/>
    <lineage>
        <taxon>Bacteria</taxon>
        <taxon>Thermotogati</taxon>
        <taxon>Deinococcota</taxon>
        <taxon>Deinococci</taxon>
        <taxon>Thermales</taxon>
        <taxon>Thermaceae</taxon>
        <taxon>Calidithermus</taxon>
    </lineage>
</organism>
<feature type="region of interest" description="Disordered" evidence="2">
    <location>
        <begin position="259"/>
        <end position="281"/>
    </location>
</feature>
<evidence type="ECO:0000256" key="2">
    <source>
        <dbReference type="SAM" id="MobiDB-lite"/>
    </source>
</evidence>
<dbReference type="EMBL" id="QXDL01000169">
    <property type="protein sequence ID" value="RIH81502.1"/>
    <property type="molecule type" value="Genomic_DNA"/>
</dbReference>
<dbReference type="Pfam" id="PF26363">
    <property type="entry name" value="Phospholipase-like"/>
    <property type="match status" value="1"/>
</dbReference>
<dbReference type="GO" id="GO:0006629">
    <property type="term" value="P:lipid metabolic process"/>
    <property type="evidence" value="ECO:0007669"/>
    <property type="project" value="InterPro"/>
</dbReference>
<dbReference type="InterPro" id="IPR051218">
    <property type="entry name" value="Sec_MonoDiacylglyc_Lipase"/>
</dbReference>
<keyword evidence="1" id="KW-0175">Coiled coil</keyword>
<proteinExistence type="predicted"/>
<dbReference type="Pfam" id="PF13699">
    <property type="entry name" value="eCIS_core"/>
    <property type="match status" value="1"/>
</dbReference>
<sequence length="725" mass="81173">MVRPYGYPLQRKARLQREWLHLEIQRYRRQLEEAREAEEAGAELSQRLQAQQGKGTPLPQELHARLEAHLGAALPKIVIHTDDEADALAEELQAEAFTSGNAIFFRKGAYDPYSEAGQKLLAHEAAHVLQQRQGLAKAGIDSDRSLEEQARQAEQPFIPRPVRWLELAGGLTIRLPAEEEGWLDEGSAIGLRGEYRAIPQRIARAYRQGLSATAVAEAIRKAEAAVHMPLLEAVLTFLGRAEGLKNHLLQAYRGGETAQATATPAQPAVQRQATSANRPPLRDLEPNFTFDAFLEQIATNLAYSNLPDLENQIRDSVDERGLEAPRRGSNPAELLKVFGFTSDRVIYGRWGLQARAFLPDPKRKTPYNQRAILAFRGTEGMYPAVTTLEAKLDTAIGDMTAEGAGYPQYQQNQELIARNLEFVARKSQGGKAVLTGHSLGGALAQITAAKHPNLTDQVVTFMAPAIRTADAKTVDQYNRVHKDDPIEARHYRVEGDLVPLAGEKLLTGKLYTFERRVRKDSNQPWRTGGLWGAVIDTHLTHPLAHLIDQQGATNPYQQAIDQHGAHDPYLNSSETAEVNIKWSGAYDLSKDKDPRLNLSQPHLATAPQKYYWAAVDVYYDRIAYTTLLEAIEAIAKRHDQYPAFRKAALEFIGSTDRLPLSKDALLLAQQIQIKDFEESIFFYIKSRFAKMKEEGVKIGQDVKYDIADELLRIWCSWHPGKKVTR</sequence>
<dbReference type="AlphaFoldDB" id="A0A399EGW6"/>
<dbReference type="PANTHER" id="PTHR45856:SF24">
    <property type="entry name" value="FUNGAL LIPASE-LIKE DOMAIN-CONTAINING PROTEIN"/>
    <property type="match status" value="1"/>
</dbReference>
<evidence type="ECO:0000256" key="1">
    <source>
        <dbReference type="SAM" id="Coils"/>
    </source>
</evidence>
<dbReference type="SUPFAM" id="SSF53474">
    <property type="entry name" value="alpha/beta-Hydrolases"/>
    <property type="match status" value="2"/>
</dbReference>
<dbReference type="RefSeq" id="WP_170159704.1">
    <property type="nucleotide sequence ID" value="NZ_QXDL01000169.1"/>
</dbReference>
<feature type="compositionally biased region" description="Low complexity" evidence="2">
    <location>
        <begin position="259"/>
        <end position="274"/>
    </location>
</feature>
<reference evidence="4 5" key="1">
    <citation type="submission" date="2018-08" db="EMBL/GenBank/DDBJ databases">
        <title>Meiothermus terrae DSM 26712 genome sequencing project.</title>
        <authorList>
            <person name="Da Costa M.S."/>
            <person name="Albuquerque L."/>
            <person name="Raposo P."/>
            <person name="Froufe H.J.C."/>
            <person name="Barroso C.S."/>
            <person name="Egas C."/>
        </authorList>
    </citation>
    <scope>NUCLEOTIDE SEQUENCE [LARGE SCALE GENOMIC DNA]</scope>
    <source>
        <strain evidence="4 5">DSM 26712</strain>
    </source>
</reference>
<feature type="coiled-coil region" evidence="1">
    <location>
        <begin position="17"/>
        <end position="54"/>
    </location>
</feature>
<comment type="caution">
    <text evidence="4">The sequence shown here is derived from an EMBL/GenBank/DDBJ whole genome shotgun (WGS) entry which is preliminary data.</text>
</comment>
<feature type="domain" description="eCIS core" evidence="3">
    <location>
        <begin position="57"/>
        <end position="134"/>
    </location>
</feature>
<gene>
    <name evidence="4" type="ORF">Mterra_03122</name>
</gene>
<dbReference type="InterPro" id="IPR025295">
    <property type="entry name" value="eCIS_core_dom"/>
</dbReference>
<name>A0A399EGW6_9DEIN</name>